<reference evidence="2 3" key="1">
    <citation type="submission" date="2020-08" db="EMBL/GenBank/DDBJ databases">
        <title>Genomic Encyclopedia of Type Strains, Phase IV (KMG-IV): sequencing the most valuable type-strain genomes for metagenomic binning, comparative biology and taxonomic classification.</title>
        <authorList>
            <person name="Goeker M."/>
        </authorList>
    </citation>
    <scope>NUCLEOTIDE SEQUENCE [LARGE SCALE GENOMIC DNA]</scope>
    <source>
        <strain evidence="2 3">DSM 100694</strain>
    </source>
</reference>
<evidence type="ECO:0000313" key="3">
    <source>
        <dbReference type="Proteomes" id="UP000585970"/>
    </source>
</evidence>
<dbReference type="RefSeq" id="WP_183194745.1">
    <property type="nucleotide sequence ID" value="NZ_JACIFE010000060.1"/>
</dbReference>
<keyword evidence="1" id="KW-0175">Coiled coil</keyword>
<dbReference type="AlphaFoldDB" id="A0A840E0S1"/>
<sequence length="117" mass="13842">MNFSLKKIHRPDIIYVEKGVLKVIDIKTGNFQLTECQKDFEIAYKTGDAKPFGKIMKRYLGENKEQLNKYQEDLKKFEGDAELLKEFRDNWSENQINKEWNRIIPYTVSCYPAVGEE</sequence>
<evidence type="ECO:0000256" key="1">
    <source>
        <dbReference type="SAM" id="Coils"/>
    </source>
</evidence>
<dbReference type="EMBL" id="JACIFE010000060">
    <property type="protein sequence ID" value="MBB4077362.1"/>
    <property type="molecule type" value="Genomic_DNA"/>
</dbReference>
<dbReference type="Proteomes" id="UP000585970">
    <property type="component" value="Unassembled WGS sequence"/>
</dbReference>
<keyword evidence="3" id="KW-1185">Reference proteome</keyword>
<accession>A0A840E0S1</accession>
<organism evidence="2 3">
    <name type="scientific">Bartonella fuyuanensis</name>
    <dbReference type="NCBI Taxonomy" id="1460968"/>
    <lineage>
        <taxon>Bacteria</taxon>
        <taxon>Pseudomonadati</taxon>
        <taxon>Pseudomonadota</taxon>
        <taxon>Alphaproteobacteria</taxon>
        <taxon>Hyphomicrobiales</taxon>
        <taxon>Bartonellaceae</taxon>
        <taxon>Bartonella</taxon>
    </lineage>
</organism>
<name>A0A840E0S1_9HYPH</name>
<gene>
    <name evidence="2" type="ORF">GGR08_001693</name>
</gene>
<evidence type="ECO:0000313" key="2">
    <source>
        <dbReference type="EMBL" id="MBB4077362.1"/>
    </source>
</evidence>
<comment type="caution">
    <text evidence="2">The sequence shown here is derived from an EMBL/GenBank/DDBJ whole genome shotgun (WGS) entry which is preliminary data.</text>
</comment>
<feature type="coiled-coil region" evidence="1">
    <location>
        <begin position="60"/>
        <end position="87"/>
    </location>
</feature>
<protein>
    <submittedName>
        <fullName evidence="2">Uncharacterized protein</fullName>
    </submittedName>
</protein>
<proteinExistence type="predicted"/>